<evidence type="ECO:0000313" key="4">
    <source>
        <dbReference type="Proteomes" id="UP000538507"/>
    </source>
</evidence>
<sequence>MTAQANTLSKLLGDNSSFQRGVTASLSALLLTTSTVSQATAQEPPKPTSLTINVFSGVFETCIKKTLVPSFESSTGIALNLVTTQPPLAKLQAEGDSPELDVFVAGQSDMKAAHEYGILSSIDTSKLTNLTDLYKPLSGIGTDGSERYSVVFTYNPTGLVYNGDLWKAPPASWFDLASDSTPGIVNVRMPDSQNTVAWLAILAKATNGEWPTKLSDYDKVLELVQTKLKPKLGTVLPTSGAMQSSFVDDPRSSLTVGPQNVAIAMAKRYKLNIKWVAPKEGAYLITTEAGVTKTKNGYWAHKLIDAMMDKDFQKSFAECGYYSPVNSKTKVDPSIEAQVVQGEENVAKIMQLPWDKITPVSANLGQAFLAAVEN</sequence>
<dbReference type="PANTHER" id="PTHR30006">
    <property type="entry name" value="THIAMINE-BINDING PERIPLASMIC PROTEIN-RELATED"/>
    <property type="match status" value="1"/>
</dbReference>
<dbReference type="GO" id="GO:0030975">
    <property type="term" value="F:thiamine binding"/>
    <property type="evidence" value="ECO:0007669"/>
    <property type="project" value="TreeGrafter"/>
</dbReference>
<dbReference type="Proteomes" id="UP000538507">
    <property type="component" value="Unassembled WGS sequence"/>
</dbReference>
<dbReference type="RefSeq" id="WP_183608251.1">
    <property type="nucleotide sequence ID" value="NZ_JACHAZ010000001.1"/>
</dbReference>
<dbReference type="GO" id="GO:0030976">
    <property type="term" value="F:thiamine pyrophosphate binding"/>
    <property type="evidence" value="ECO:0007669"/>
    <property type="project" value="TreeGrafter"/>
</dbReference>
<evidence type="ECO:0000256" key="1">
    <source>
        <dbReference type="ARBA" id="ARBA00022729"/>
    </source>
</evidence>
<dbReference type="SUPFAM" id="SSF53850">
    <property type="entry name" value="Periplasmic binding protein-like II"/>
    <property type="match status" value="1"/>
</dbReference>
<dbReference type="Pfam" id="PF13416">
    <property type="entry name" value="SBP_bac_8"/>
    <property type="match status" value="1"/>
</dbReference>
<dbReference type="EMBL" id="JACIGO010000003">
    <property type="protein sequence ID" value="MBB4291431.1"/>
    <property type="molecule type" value="Genomic_DNA"/>
</dbReference>
<dbReference type="GO" id="GO:0015888">
    <property type="term" value="P:thiamine transport"/>
    <property type="evidence" value="ECO:0007669"/>
    <property type="project" value="TreeGrafter"/>
</dbReference>
<keyword evidence="2" id="KW-0574">Periplasm</keyword>
<evidence type="ECO:0000256" key="2">
    <source>
        <dbReference type="ARBA" id="ARBA00022764"/>
    </source>
</evidence>
<reference evidence="3 4" key="1">
    <citation type="submission" date="2020-08" db="EMBL/GenBank/DDBJ databases">
        <title>Genomic Encyclopedia of Type Strains, Phase IV (KMG-V): Genome sequencing to study the core and pangenomes of soil and plant-associated prokaryotes.</title>
        <authorList>
            <person name="Whitman W."/>
        </authorList>
    </citation>
    <scope>NUCLEOTIDE SEQUENCE [LARGE SCALE GENOMIC DNA]</scope>
    <source>
        <strain evidence="3 4">SEMIA 415</strain>
    </source>
</reference>
<keyword evidence="1" id="KW-0732">Signal</keyword>
<dbReference type="PANTHER" id="PTHR30006:SF2">
    <property type="entry name" value="ABC TRANSPORTER SUBSTRATE-BINDING PROTEIN"/>
    <property type="match status" value="1"/>
</dbReference>
<comment type="caution">
    <text evidence="3">The sequence shown here is derived from an EMBL/GenBank/DDBJ whole genome shotgun (WGS) entry which is preliminary data.</text>
</comment>
<protein>
    <submittedName>
        <fullName evidence="3">Spermidine/putrescine transport system substrate-binding protein</fullName>
    </submittedName>
</protein>
<dbReference type="GO" id="GO:0030288">
    <property type="term" value="C:outer membrane-bounded periplasmic space"/>
    <property type="evidence" value="ECO:0007669"/>
    <property type="project" value="TreeGrafter"/>
</dbReference>
<dbReference type="Gene3D" id="3.40.190.10">
    <property type="entry name" value="Periplasmic binding protein-like II"/>
    <property type="match status" value="2"/>
</dbReference>
<proteinExistence type="predicted"/>
<evidence type="ECO:0000313" key="3">
    <source>
        <dbReference type="EMBL" id="MBB4291431.1"/>
    </source>
</evidence>
<dbReference type="InterPro" id="IPR006059">
    <property type="entry name" value="SBP"/>
</dbReference>
<accession>A0AAE2SX48</accession>
<organism evidence="3 4">
    <name type="scientific">Rhizobium leguminosarum</name>
    <dbReference type="NCBI Taxonomy" id="384"/>
    <lineage>
        <taxon>Bacteria</taxon>
        <taxon>Pseudomonadati</taxon>
        <taxon>Pseudomonadota</taxon>
        <taxon>Alphaproteobacteria</taxon>
        <taxon>Hyphomicrobiales</taxon>
        <taxon>Rhizobiaceae</taxon>
        <taxon>Rhizobium/Agrobacterium group</taxon>
        <taxon>Rhizobium</taxon>
    </lineage>
</organism>
<gene>
    <name evidence="3" type="ORF">GGE16_003490</name>
</gene>
<dbReference type="AlphaFoldDB" id="A0AAE2SX48"/>
<name>A0AAE2SX48_RHILE</name>